<dbReference type="EMBL" id="DF967967">
    <property type="protein sequence ID" value="GAP08697.1"/>
    <property type="molecule type" value="Genomic_DNA"/>
</dbReference>
<sequence>MHNIRTLVQQLRQPGSRVSVGVWFFPVMHLGHEEDIAVSLNMEPLDARQAYLERLPEGAKHSGLRTRYAHEKLFEFINSIGNSTYKRNCLLLHTFDLLLLGMEVDAREQFWNATLALPYLQTKLIIALPETAHYLLNNSLRFAPQIAEGAV</sequence>
<protein>
    <submittedName>
        <fullName evidence="1">Uncharacterized protein</fullName>
    </submittedName>
</protein>
<accession>A0A7U9KNU1</accession>
<name>A0A7U9KNU1_9CHLR</name>
<dbReference type="Proteomes" id="UP000253922">
    <property type="component" value="Unassembled WGS sequence"/>
</dbReference>
<gene>
    <name evidence="1" type="ORF">ATHL_03604</name>
</gene>
<proteinExistence type="predicted"/>
<evidence type="ECO:0000313" key="1">
    <source>
        <dbReference type="EMBL" id="GAP08697.1"/>
    </source>
</evidence>
<evidence type="ECO:0000313" key="2">
    <source>
        <dbReference type="Proteomes" id="UP000253922"/>
    </source>
</evidence>
<keyword evidence="2" id="KW-1185">Reference proteome</keyword>
<dbReference type="RefSeq" id="WP_062196489.1">
    <property type="nucleotide sequence ID" value="NZ_DF967967.1"/>
</dbReference>
<dbReference type="AlphaFoldDB" id="A0A7U9KNU1"/>
<dbReference type="OrthoDB" id="10011947at2"/>
<reference evidence="2" key="1">
    <citation type="submission" date="2015-07" db="EMBL/GenBank/DDBJ databases">
        <title>Draft Genome Sequences of Anaerolinea thermolimosa IMO-1, Bellilinea caldifistulae GOMI-1, Leptolinea tardivitalis YMTK-2, Levilinea saccharolytica KIBI-1,Longilinea arvoryzae KOME-1, Previously Described as Members of the Anaerolineaceae (Chloroflexi).</title>
        <authorList>
            <person name="Sekiguchi Y."/>
            <person name="Ohashi A."/>
            <person name="Matsuura N."/>
            <person name="Tourlousse M.D."/>
        </authorList>
    </citation>
    <scope>NUCLEOTIDE SEQUENCE [LARGE SCALE GENOMIC DNA]</scope>
    <source>
        <strain evidence="2">IMO-1</strain>
    </source>
</reference>
<organism evidence="1 2">
    <name type="scientific">Anaerolinea thermolimosa</name>
    <dbReference type="NCBI Taxonomy" id="229919"/>
    <lineage>
        <taxon>Bacteria</taxon>
        <taxon>Bacillati</taxon>
        <taxon>Chloroflexota</taxon>
        <taxon>Anaerolineae</taxon>
        <taxon>Anaerolineales</taxon>
        <taxon>Anaerolineaceae</taxon>
        <taxon>Anaerolinea</taxon>
    </lineage>
</organism>